<dbReference type="Gene3D" id="1.20.1560.10">
    <property type="entry name" value="ABC transporter type 1, transmembrane domain"/>
    <property type="match status" value="1"/>
</dbReference>
<dbReference type="CDD" id="cd18577">
    <property type="entry name" value="ABC_6TM_Pgp_ABCB1_D1_like"/>
    <property type="match status" value="1"/>
</dbReference>
<dbReference type="PANTHER" id="PTHR43394:SF15">
    <property type="entry name" value="ALPHA-FACTOR-TRANSPORTING ATPASE"/>
    <property type="match status" value="1"/>
</dbReference>
<dbReference type="PROSITE" id="PS50929">
    <property type="entry name" value="ABC_TM1F"/>
    <property type="match status" value="1"/>
</dbReference>
<dbReference type="GO" id="GO:0015421">
    <property type="term" value="F:ABC-type oligopeptide transporter activity"/>
    <property type="evidence" value="ECO:0007669"/>
    <property type="project" value="TreeGrafter"/>
</dbReference>
<evidence type="ECO:0000256" key="3">
    <source>
        <dbReference type="ARBA" id="ARBA00022989"/>
    </source>
</evidence>
<evidence type="ECO:0000313" key="7">
    <source>
        <dbReference type="EMBL" id="KZP20360.1"/>
    </source>
</evidence>
<dbReference type="AlphaFoldDB" id="A0A166J0K5"/>
<name>A0A166J0K5_9AGAM</name>
<comment type="subcellular location">
    <subcellularLocation>
        <location evidence="1">Membrane</location>
        <topology evidence="1">Multi-pass membrane protein</topology>
    </subcellularLocation>
</comment>
<dbReference type="OrthoDB" id="6500128at2759"/>
<dbReference type="GO" id="GO:0090374">
    <property type="term" value="P:oligopeptide export from mitochondrion"/>
    <property type="evidence" value="ECO:0007669"/>
    <property type="project" value="TreeGrafter"/>
</dbReference>
<dbReference type="EMBL" id="KV417556">
    <property type="protein sequence ID" value="KZP20360.1"/>
    <property type="molecule type" value="Genomic_DNA"/>
</dbReference>
<feature type="transmembrane region" description="Helical" evidence="5">
    <location>
        <begin position="318"/>
        <end position="340"/>
    </location>
</feature>
<evidence type="ECO:0000256" key="5">
    <source>
        <dbReference type="SAM" id="Phobius"/>
    </source>
</evidence>
<evidence type="ECO:0000313" key="8">
    <source>
        <dbReference type="Proteomes" id="UP000076532"/>
    </source>
</evidence>
<dbReference type="InterPro" id="IPR039421">
    <property type="entry name" value="Type_1_exporter"/>
</dbReference>
<dbReference type="Proteomes" id="UP000076532">
    <property type="component" value="Unassembled WGS sequence"/>
</dbReference>
<dbReference type="STRING" id="436010.A0A166J0K5"/>
<feature type="transmembrane region" description="Helical" evidence="5">
    <location>
        <begin position="73"/>
        <end position="99"/>
    </location>
</feature>
<keyword evidence="8" id="KW-1185">Reference proteome</keyword>
<feature type="transmembrane region" description="Helical" evidence="5">
    <location>
        <begin position="238"/>
        <end position="260"/>
    </location>
</feature>
<keyword evidence="4 5" id="KW-0472">Membrane</keyword>
<dbReference type="GO" id="GO:0005524">
    <property type="term" value="F:ATP binding"/>
    <property type="evidence" value="ECO:0007669"/>
    <property type="project" value="InterPro"/>
</dbReference>
<keyword evidence="2 5" id="KW-0812">Transmembrane</keyword>
<evidence type="ECO:0000256" key="1">
    <source>
        <dbReference type="ARBA" id="ARBA00004141"/>
    </source>
</evidence>
<feature type="transmembrane region" description="Helical" evidence="5">
    <location>
        <begin position="211"/>
        <end position="232"/>
    </location>
</feature>
<evidence type="ECO:0000256" key="2">
    <source>
        <dbReference type="ARBA" id="ARBA00022692"/>
    </source>
</evidence>
<dbReference type="SUPFAM" id="SSF90123">
    <property type="entry name" value="ABC transporter transmembrane region"/>
    <property type="match status" value="1"/>
</dbReference>
<organism evidence="7 8">
    <name type="scientific">Athelia psychrophila</name>
    <dbReference type="NCBI Taxonomy" id="1759441"/>
    <lineage>
        <taxon>Eukaryota</taxon>
        <taxon>Fungi</taxon>
        <taxon>Dikarya</taxon>
        <taxon>Basidiomycota</taxon>
        <taxon>Agaricomycotina</taxon>
        <taxon>Agaricomycetes</taxon>
        <taxon>Agaricomycetidae</taxon>
        <taxon>Atheliales</taxon>
        <taxon>Atheliaceae</taxon>
        <taxon>Athelia</taxon>
    </lineage>
</organism>
<protein>
    <recommendedName>
        <fullName evidence="6">ABC transmembrane type-1 domain-containing protein</fullName>
    </recommendedName>
</protein>
<sequence length="443" mass="46306">MTPGIDVDADIECPAYDEPVHFTPIDFGKDEKAPISPTESVLSTTLPLPVAPAPTPSIRLLFSLLSQRQRVTLLAPALASSVVAGGIAPFMTLVIGQSFDAFAAFPRTPPFSAAAQHALLHSVGLAALQLVALAAGCMLLSSVTSALWIGIGEHNVAALRKMVYREVMSKDMPWFDTKMGADGAADAGPVGAGGLMAKFARETDDVRTASSLASGTLAQYLTTTLTCLALAFSRSWALTLVILSAVPALIIIQVISQTLVGPLLRAEQQHTAVAATRVERAAASIATVKSFTAAPFESAALAATLDALNRVGGRCSRVWGVSSAFAQFSMMAMFVQGFWFGAHLVRGGQNSAGQVMSVFWACLIATSNLQMCIPQLIALAKGKCAFASLVALAESEATAASGRKGSAIRAARKPTHLRKILPARCSGELALHNVSFAYPARPA</sequence>
<keyword evidence="3 5" id="KW-1133">Transmembrane helix</keyword>
<dbReference type="PANTHER" id="PTHR43394">
    <property type="entry name" value="ATP-DEPENDENT PERMEASE MDL1, MITOCHONDRIAL"/>
    <property type="match status" value="1"/>
</dbReference>
<evidence type="ECO:0000259" key="6">
    <source>
        <dbReference type="PROSITE" id="PS50929"/>
    </source>
</evidence>
<proteinExistence type="predicted"/>
<gene>
    <name evidence="7" type="ORF">FIBSPDRAFT_789765</name>
</gene>
<feature type="non-terminal residue" evidence="7">
    <location>
        <position position="443"/>
    </location>
</feature>
<dbReference type="InterPro" id="IPR036640">
    <property type="entry name" value="ABC1_TM_sf"/>
</dbReference>
<dbReference type="InterPro" id="IPR011527">
    <property type="entry name" value="ABC1_TM_dom"/>
</dbReference>
<accession>A0A166J0K5</accession>
<evidence type="ECO:0000256" key="4">
    <source>
        <dbReference type="ARBA" id="ARBA00023136"/>
    </source>
</evidence>
<feature type="transmembrane region" description="Helical" evidence="5">
    <location>
        <begin position="119"/>
        <end position="151"/>
    </location>
</feature>
<dbReference type="GO" id="GO:0005743">
    <property type="term" value="C:mitochondrial inner membrane"/>
    <property type="evidence" value="ECO:0007669"/>
    <property type="project" value="TreeGrafter"/>
</dbReference>
<feature type="transmembrane region" description="Helical" evidence="5">
    <location>
        <begin position="352"/>
        <end position="373"/>
    </location>
</feature>
<reference evidence="7 8" key="1">
    <citation type="journal article" date="2016" name="Mol. Biol. Evol.">
        <title>Comparative Genomics of Early-Diverging Mushroom-Forming Fungi Provides Insights into the Origins of Lignocellulose Decay Capabilities.</title>
        <authorList>
            <person name="Nagy L.G."/>
            <person name="Riley R."/>
            <person name="Tritt A."/>
            <person name="Adam C."/>
            <person name="Daum C."/>
            <person name="Floudas D."/>
            <person name="Sun H."/>
            <person name="Yadav J.S."/>
            <person name="Pangilinan J."/>
            <person name="Larsson K.H."/>
            <person name="Matsuura K."/>
            <person name="Barry K."/>
            <person name="Labutti K."/>
            <person name="Kuo R."/>
            <person name="Ohm R.A."/>
            <person name="Bhattacharya S.S."/>
            <person name="Shirouzu T."/>
            <person name="Yoshinaga Y."/>
            <person name="Martin F.M."/>
            <person name="Grigoriev I.V."/>
            <person name="Hibbett D.S."/>
        </authorList>
    </citation>
    <scope>NUCLEOTIDE SEQUENCE [LARGE SCALE GENOMIC DNA]</scope>
    <source>
        <strain evidence="7 8">CBS 109695</strain>
    </source>
</reference>
<dbReference type="Pfam" id="PF00664">
    <property type="entry name" value="ABC_membrane"/>
    <property type="match status" value="1"/>
</dbReference>
<feature type="domain" description="ABC transmembrane type-1" evidence="6">
    <location>
        <begin position="77"/>
        <end position="381"/>
    </location>
</feature>